<evidence type="ECO:0000256" key="2">
    <source>
        <dbReference type="ARBA" id="ARBA00022529"/>
    </source>
</evidence>
<keyword evidence="4 6" id="KW-0378">Hydrolase</keyword>
<keyword evidence="7" id="KW-1133">Transmembrane helix</keyword>
<dbReference type="GO" id="GO:0042742">
    <property type="term" value="P:defense response to bacterium"/>
    <property type="evidence" value="ECO:0007669"/>
    <property type="project" value="UniProtKB-KW"/>
</dbReference>
<dbReference type="Pfam" id="PF00959">
    <property type="entry name" value="Phage_lysozyme"/>
    <property type="match status" value="1"/>
</dbReference>
<comment type="similarity">
    <text evidence="6">Belongs to the glycosyl hydrolase 24 family.</text>
</comment>
<evidence type="ECO:0000313" key="9">
    <source>
        <dbReference type="Proteomes" id="UP000199670"/>
    </source>
</evidence>
<dbReference type="HAMAP" id="MF_04110">
    <property type="entry name" value="ENDOLYSIN_T4"/>
    <property type="match status" value="1"/>
</dbReference>
<dbReference type="EMBL" id="FMAQ01000002">
    <property type="protein sequence ID" value="SCB89084.1"/>
    <property type="molecule type" value="Genomic_DNA"/>
</dbReference>
<dbReference type="PANTHER" id="PTHR38107">
    <property type="match status" value="1"/>
</dbReference>
<dbReference type="GO" id="GO:0009253">
    <property type="term" value="P:peptidoglycan catabolic process"/>
    <property type="evidence" value="ECO:0007669"/>
    <property type="project" value="InterPro"/>
</dbReference>
<dbReference type="InterPro" id="IPR023346">
    <property type="entry name" value="Lysozyme-like_dom_sf"/>
</dbReference>
<dbReference type="GO" id="GO:0003796">
    <property type="term" value="F:lysozyme activity"/>
    <property type="evidence" value="ECO:0007669"/>
    <property type="project" value="UniProtKB-EC"/>
</dbReference>
<keyword evidence="5 6" id="KW-0326">Glycosidase</keyword>
<evidence type="ECO:0000256" key="6">
    <source>
        <dbReference type="RuleBase" id="RU003788"/>
    </source>
</evidence>
<keyword evidence="2 6" id="KW-0929">Antimicrobial</keyword>
<dbReference type="InterPro" id="IPR002196">
    <property type="entry name" value="Glyco_hydro_24"/>
</dbReference>
<reference evidence="9" key="1">
    <citation type="submission" date="2016-08" db="EMBL/GenBank/DDBJ databases">
        <authorList>
            <person name="Varghese N."/>
            <person name="Submissions Spin"/>
        </authorList>
    </citation>
    <scope>NUCLEOTIDE SEQUENCE [LARGE SCALE GENOMIC DNA]</scope>
    <source>
        <strain evidence="9">R-53248</strain>
    </source>
</reference>
<keyword evidence="9" id="KW-1185">Reference proteome</keyword>
<dbReference type="OrthoDB" id="8141296at2"/>
<feature type="transmembrane region" description="Helical" evidence="7">
    <location>
        <begin position="7"/>
        <end position="26"/>
    </location>
</feature>
<dbReference type="Proteomes" id="UP000199670">
    <property type="component" value="Unassembled WGS sequence"/>
</dbReference>
<evidence type="ECO:0000256" key="5">
    <source>
        <dbReference type="ARBA" id="ARBA00023295"/>
    </source>
</evidence>
<dbReference type="CDD" id="cd16901">
    <property type="entry name" value="lyz_P1"/>
    <property type="match status" value="1"/>
</dbReference>
<keyword evidence="7" id="KW-0472">Membrane</keyword>
<dbReference type="InterPro" id="IPR034690">
    <property type="entry name" value="Endolysin_T4_type"/>
</dbReference>
<accession>A0A1C4A308</accession>
<evidence type="ECO:0000256" key="1">
    <source>
        <dbReference type="ARBA" id="ARBA00000632"/>
    </source>
</evidence>
<dbReference type="SUPFAM" id="SSF53955">
    <property type="entry name" value="Lysozyme-like"/>
    <property type="match status" value="1"/>
</dbReference>
<dbReference type="InterPro" id="IPR023347">
    <property type="entry name" value="Lysozyme_dom_sf"/>
</dbReference>
<sequence>MKNTTRIATSAICSVSVIIGIVIANYSDEIRTSKAGLEIIGNAESCVREPYYCPANVLTVGIGSTGNIQQKVYSDEVIAQRWVSDIKTAERCVNRYANGFHLPQPVFDSVTSITFNVGCSKVRTSTMYKHLNNGDYKAACNEFPKWNKAGGKVLNGLVIRREKEKALCLSYALLSLQ</sequence>
<comment type="catalytic activity">
    <reaction evidence="1 6">
        <text>Hydrolysis of (1-&gt;4)-beta-linkages between N-acetylmuramic acid and N-acetyl-D-glucosamine residues in a peptidoglycan and between N-acetyl-D-glucosamine residues in chitodextrins.</text>
        <dbReference type="EC" id="3.2.1.17"/>
    </reaction>
</comment>
<evidence type="ECO:0000256" key="4">
    <source>
        <dbReference type="ARBA" id="ARBA00022801"/>
    </source>
</evidence>
<dbReference type="GO" id="GO:0031640">
    <property type="term" value="P:killing of cells of another organism"/>
    <property type="evidence" value="ECO:0007669"/>
    <property type="project" value="UniProtKB-KW"/>
</dbReference>
<dbReference type="InterPro" id="IPR051018">
    <property type="entry name" value="Bacteriophage_GH24"/>
</dbReference>
<evidence type="ECO:0000313" key="8">
    <source>
        <dbReference type="EMBL" id="SCB89084.1"/>
    </source>
</evidence>
<dbReference type="GO" id="GO:0016998">
    <property type="term" value="P:cell wall macromolecule catabolic process"/>
    <property type="evidence" value="ECO:0007669"/>
    <property type="project" value="InterPro"/>
</dbReference>
<evidence type="ECO:0000256" key="3">
    <source>
        <dbReference type="ARBA" id="ARBA00022638"/>
    </source>
</evidence>
<organism evidence="8 9">
    <name type="scientific">Gilliamella bombicola</name>
    <dbReference type="NCBI Taxonomy" id="1798182"/>
    <lineage>
        <taxon>Bacteria</taxon>
        <taxon>Pseudomonadati</taxon>
        <taxon>Pseudomonadota</taxon>
        <taxon>Gammaproteobacteria</taxon>
        <taxon>Orbales</taxon>
        <taxon>Orbaceae</taxon>
        <taxon>Gilliamella</taxon>
    </lineage>
</organism>
<dbReference type="AlphaFoldDB" id="A0A1C4A308"/>
<protein>
    <recommendedName>
        <fullName evidence="6">Lysozyme</fullName>
        <ecNumber evidence="6">3.2.1.17</ecNumber>
    </recommendedName>
</protein>
<proteinExistence type="inferred from homology"/>
<evidence type="ECO:0000256" key="7">
    <source>
        <dbReference type="SAM" id="Phobius"/>
    </source>
</evidence>
<name>A0A1C4A308_9GAMM</name>
<dbReference type="EC" id="3.2.1.17" evidence="6"/>
<keyword evidence="3 6" id="KW-0081">Bacteriolytic enzyme</keyword>
<dbReference type="RefSeq" id="WP_091346975.1">
    <property type="nucleotide sequence ID" value="NZ_FMAQ01000002.1"/>
</dbReference>
<gene>
    <name evidence="8" type="ORF">GA0061081_102220</name>
</gene>
<dbReference type="STRING" id="1798182.GA0061081_102220"/>
<dbReference type="Gene3D" id="1.10.530.40">
    <property type="match status" value="1"/>
</dbReference>
<dbReference type="PANTHER" id="PTHR38107:SF4">
    <property type="entry name" value="LYSOZYME"/>
    <property type="match status" value="1"/>
</dbReference>
<keyword evidence="7" id="KW-0812">Transmembrane</keyword>